<comment type="caution">
    <text evidence="1">The sequence shown here is derived from an EMBL/GenBank/DDBJ whole genome shotgun (WGS) entry which is preliminary data.</text>
</comment>
<feature type="non-terminal residue" evidence="1">
    <location>
        <position position="84"/>
    </location>
</feature>
<name>A0ABR0IUK4_9PEZI</name>
<accession>A0ABR0IUK4</accession>
<evidence type="ECO:0000313" key="2">
    <source>
        <dbReference type="Proteomes" id="UP001357485"/>
    </source>
</evidence>
<reference evidence="1 2" key="1">
    <citation type="submission" date="2023-08" db="EMBL/GenBank/DDBJ databases">
        <title>Black Yeasts Isolated from many extreme environments.</title>
        <authorList>
            <person name="Coleine C."/>
            <person name="Stajich J.E."/>
            <person name="Selbmann L."/>
        </authorList>
    </citation>
    <scope>NUCLEOTIDE SEQUENCE [LARGE SCALE GENOMIC DNA]</scope>
    <source>
        <strain evidence="1 2">CCFEE 536</strain>
    </source>
</reference>
<evidence type="ECO:0000313" key="1">
    <source>
        <dbReference type="EMBL" id="KAK5046970.1"/>
    </source>
</evidence>
<protein>
    <submittedName>
        <fullName evidence="1">Histone methyltransferase set2</fullName>
        <ecNumber evidence="1">2.1.1.354</ecNumber>
    </submittedName>
</protein>
<keyword evidence="1" id="KW-0808">Transferase</keyword>
<keyword evidence="1" id="KW-0489">Methyltransferase</keyword>
<dbReference type="GO" id="GO:0032259">
    <property type="term" value="P:methylation"/>
    <property type="evidence" value="ECO:0007669"/>
    <property type="project" value="UniProtKB-KW"/>
</dbReference>
<dbReference type="Proteomes" id="UP001357485">
    <property type="component" value="Unassembled WGS sequence"/>
</dbReference>
<sequence>MLKGEREEIIGGDITLKLELGKAPKLARTTSHKVVTRPPQLFSDLPDATSEATRSFQRIPDCIYGAKYLGSTEPALECDCTEEW</sequence>
<proteinExistence type="predicted"/>
<organism evidence="1 2">
    <name type="scientific">Cryomyces antarcticus</name>
    <dbReference type="NCBI Taxonomy" id="329879"/>
    <lineage>
        <taxon>Eukaryota</taxon>
        <taxon>Fungi</taxon>
        <taxon>Dikarya</taxon>
        <taxon>Ascomycota</taxon>
        <taxon>Pezizomycotina</taxon>
        <taxon>Dothideomycetes</taxon>
        <taxon>Dothideomycetes incertae sedis</taxon>
        <taxon>Cryomyces</taxon>
    </lineage>
</organism>
<dbReference type="GO" id="GO:0140999">
    <property type="term" value="F:histone H3K4 trimethyltransferase activity"/>
    <property type="evidence" value="ECO:0007669"/>
    <property type="project" value="UniProtKB-EC"/>
</dbReference>
<dbReference type="EMBL" id="JAVRRA010028024">
    <property type="protein sequence ID" value="KAK5046970.1"/>
    <property type="molecule type" value="Genomic_DNA"/>
</dbReference>
<gene>
    <name evidence="1" type="primary">SET2_3</name>
    <name evidence="1" type="ORF">LTR16_011203</name>
</gene>
<keyword evidence="2" id="KW-1185">Reference proteome</keyword>
<dbReference type="EC" id="2.1.1.354" evidence="1"/>